<accession>A0A4V3A5P1</accession>
<evidence type="ECO:0000313" key="3">
    <source>
        <dbReference type="Proteomes" id="UP000295627"/>
    </source>
</evidence>
<evidence type="ECO:0000259" key="1">
    <source>
        <dbReference type="Pfam" id="PF24875"/>
    </source>
</evidence>
<dbReference type="EMBL" id="RXLR01000019">
    <property type="protein sequence ID" value="TDH18975.1"/>
    <property type="molecule type" value="Genomic_DNA"/>
</dbReference>
<comment type="caution">
    <text evidence="2">The sequence shown here is derived from an EMBL/GenBank/DDBJ whole genome shotgun (WGS) entry which is preliminary data.</text>
</comment>
<dbReference type="InterPro" id="IPR056638">
    <property type="entry name" value="DUF7736"/>
</dbReference>
<proteinExistence type="predicted"/>
<gene>
    <name evidence="2" type="ORF">EJ571_20545</name>
</gene>
<dbReference type="AlphaFoldDB" id="A0A4V3A5P1"/>
<dbReference type="Proteomes" id="UP000295627">
    <property type="component" value="Unassembled WGS sequence"/>
</dbReference>
<feature type="domain" description="DUF7736" evidence="1">
    <location>
        <begin position="27"/>
        <end position="72"/>
    </location>
</feature>
<organism evidence="2 3">
    <name type="scientific">Mycobacteroides franklinii</name>
    <dbReference type="NCBI Taxonomy" id="948102"/>
    <lineage>
        <taxon>Bacteria</taxon>
        <taxon>Bacillati</taxon>
        <taxon>Actinomycetota</taxon>
        <taxon>Actinomycetes</taxon>
        <taxon>Mycobacteriales</taxon>
        <taxon>Mycobacteriaceae</taxon>
        <taxon>Mycobacteroides</taxon>
    </lineage>
</organism>
<name>A0A4V3A5P1_9MYCO</name>
<sequence>MDLMTSVEPREFPIGVVVTLAVGNPDRIFCLLSQVYDVLGYMLGYVPLVSEMAPAFEACRTVVREQYPALAEAIDPGKTPAFGTLAVDTEILQWLSNLAREHGEMFALTPLPAAALPDELPPQPAAEPLVVVELGSGA</sequence>
<dbReference type="Pfam" id="PF24875">
    <property type="entry name" value="DUF7736"/>
    <property type="match status" value="1"/>
</dbReference>
<reference evidence="2 3" key="1">
    <citation type="journal article" date="2019" name="Sci. Rep.">
        <title>Extended insight into the Mycobacterium chelonae-abscessus complex through whole genome sequencing of Mycobacterium salmoniphilum outbreak and Mycobacterium salmoniphilum-like strains.</title>
        <authorList>
            <person name="Behra P.R.K."/>
            <person name="Das S."/>
            <person name="Pettersson B.M.F."/>
            <person name="Shirreff L."/>
            <person name="DuCote T."/>
            <person name="Jacobsson K.G."/>
            <person name="Ennis D.G."/>
            <person name="Kirsebom L.A."/>
        </authorList>
    </citation>
    <scope>NUCLEOTIDE SEQUENCE [LARGE SCALE GENOMIC DNA]</scope>
    <source>
        <strain evidence="2 3">DSM 45524</strain>
    </source>
</reference>
<protein>
    <recommendedName>
        <fullName evidence="1">DUF7736 domain-containing protein</fullName>
    </recommendedName>
</protein>
<evidence type="ECO:0000313" key="2">
    <source>
        <dbReference type="EMBL" id="TDH18975.1"/>
    </source>
</evidence>